<name>A0A5B7GM87_PORTR</name>
<protein>
    <submittedName>
        <fullName evidence="1">Uncharacterized protein</fullName>
    </submittedName>
</protein>
<reference evidence="1 2" key="1">
    <citation type="submission" date="2019-05" db="EMBL/GenBank/DDBJ databases">
        <title>Another draft genome of Portunus trituberculatus and its Hox gene families provides insights of decapod evolution.</title>
        <authorList>
            <person name="Jeong J.-H."/>
            <person name="Song I."/>
            <person name="Kim S."/>
            <person name="Choi T."/>
            <person name="Kim D."/>
            <person name="Ryu S."/>
            <person name="Kim W."/>
        </authorList>
    </citation>
    <scope>NUCLEOTIDE SEQUENCE [LARGE SCALE GENOMIC DNA]</scope>
    <source>
        <tissue evidence="1">Muscle</tissue>
    </source>
</reference>
<organism evidence="1 2">
    <name type="scientific">Portunus trituberculatus</name>
    <name type="common">Swimming crab</name>
    <name type="synonym">Neptunus trituberculatus</name>
    <dbReference type="NCBI Taxonomy" id="210409"/>
    <lineage>
        <taxon>Eukaryota</taxon>
        <taxon>Metazoa</taxon>
        <taxon>Ecdysozoa</taxon>
        <taxon>Arthropoda</taxon>
        <taxon>Crustacea</taxon>
        <taxon>Multicrustacea</taxon>
        <taxon>Malacostraca</taxon>
        <taxon>Eumalacostraca</taxon>
        <taxon>Eucarida</taxon>
        <taxon>Decapoda</taxon>
        <taxon>Pleocyemata</taxon>
        <taxon>Brachyura</taxon>
        <taxon>Eubrachyura</taxon>
        <taxon>Portunoidea</taxon>
        <taxon>Portunidae</taxon>
        <taxon>Portuninae</taxon>
        <taxon>Portunus</taxon>
    </lineage>
</organism>
<accession>A0A5B7GM87</accession>
<proteinExistence type="predicted"/>
<dbReference type="EMBL" id="VSRR010015790">
    <property type="protein sequence ID" value="MPC58565.1"/>
    <property type="molecule type" value="Genomic_DNA"/>
</dbReference>
<evidence type="ECO:0000313" key="2">
    <source>
        <dbReference type="Proteomes" id="UP000324222"/>
    </source>
</evidence>
<evidence type="ECO:0000313" key="1">
    <source>
        <dbReference type="EMBL" id="MPC58565.1"/>
    </source>
</evidence>
<sequence length="9" mass="976">MSGRLGLKD</sequence>
<keyword evidence="2" id="KW-1185">Reference proteome</keyword>
<dbReference type="Proteomes" id="UP000324222">
    <property type="component" value="Unassembled WGS sequence"/>
</dbReference>
<comment type="caution">
    <text evidence="1">The sequence shown here is derived from an EMBL/GenBank/DDBJ whole genome shotgun (WGS) entry which is preliminary data.</text>
</comment>
<gene>
    <name evidence="1" type="ORF">E2C01_052572</name>
</gene>